<dbReference type="EMBL" id="BAABDM010000002">
    <property type="protein sequence ID" value="GAA4093141.1"/>
    <property type="molecule type" value="Genomic_DNA"/>
</dbReference>
<gene>
    <name evidence="1" type="ORF">GCM10022414_16060</name>
</gene>
<dbReference type="Pfam" id="PF19648">
    <property type="entry name" value="DUF6151"/>
    <property type="match status" value="1"/>
</dbReference>
<name>A0ABP7WNQ1_9GAMM</name>
<dbReference type="Gene3D" id="2.170.150.70">
    <property type="match status" value="1"/>
</dbReference>
<dbReference type="InterPro" id="IPR046149">
    <property type="entry name" value="DUF6151"/>
</dbReference>
<keyword evidence="2" id="KW-1185">Reference proteome</keyword>
<comment type="caution">
    <text evidence="1">The sequence shown here is derived from an EMBL/GenBank/DDBJ whole genome shotgun (WGS) entry which is preliminary data.</text>
</comment>
<evidence type="ECO:0000313" key="2">
    <source>
        <dbReference type="Proteomes" id="UP001500392"/>
    </source>
</evidence>
<organism evidence="1 2">
    <name type="scientific">Zhongshania borealis</name>
    <dbReference type="NCBI Taxonomy" id="889488"/>
    <lineage>
        <taxon>Bacteria</taxon>
        <taxon>Pseudomonadati</taxon>
        <taxon>Pseudomonadota</taxon>
        <taxon>Gammaproteobacteria</taxon>
        <taxon>Cellvibrionales</taxon>
        <taxon>Spongiibacteraceae</taxon>
        <taxon>Zhongshania</taxon>
    </lineage>
</organism>
<dbReference type="RefSeq" id="WP_344934423.1">
    <property type="nucleotide sequence ID" value="NZ_BAABDM010000002.1"/>
</dbReference>
<proteinExistence type="predicted"/>
<reference evidence="2" key="1">
    <citation type="journal article" date="2019" name="Int. J. Syst. Evol. Microbiol.">
        <title>The Global Catalogue of Microorganisms (GCM) 10K type strain sequencing project: providing services to taxonomists for standard genome sequencing and annotation.</title>
        <authorList>
            <consortium name="The Broad Institute Genomics Platform"/>
            <consortium name="The Broad Institute Genome Sequencing Center for Infectious Disease"/>
            <person name="Wu L."/>
            <person name="Ma J."/>
        </authorList>
    </citation>
    <scope>NUCLEOTIDE SEQUENCE [LARGE SCALE GENOMIC DNA]</scope>
    <source>
        <strain evidence="2">JCM 17304</strain>
    </source>
</reference>
<evidence type="ECO:0000313" key="1">
    <source>
        <dbReference type="EMBL" id="GAA4093141.1"/>
    </source>
</evidence>
<dbReference type="SUPFAM" id="SSF51316">
    <property type="entry name" value="Mss4-like"/>
    <property type="match status" value="1"/>
</dbReference>
<sequence length="189" mass="20283">MHQLKCKCGALRGQIDSSGISSRISCYCSDCRAFAHYLGGDGIIDSQGGTEILQMAQQHLSISQGQEHLAIVRLSEKGLFRWYASCCNTPIGNTLSNPKLCFVGIAHACLDRSKMDADFGKDIAIVNVNTALGEPKPKQSGLAGVLFRFAGILLSGRIGGKYKHSPLFTADGEPIVIPMVLSVKERASL</sequence>
<accession>A0ABP7WNQ1</accession>
<dbReference type="Proteomes" id="UP001500392">
    <property type="component" value="Unassembled WGS sequence"/>
</dbReference>
<protein>
    <submittedName>
        <fullName evidence="1">Uncharacterized protein</fullName>
    </submittedName>
</protein>
<dbReference type="InterPro" id="IPR011057">
    <property type="entry name" value="Mss4-like_sf"/>
</dbReference>